<evidence type="ECO:0000313" key="2">
    <source>
        <dbReference type="Proteomes" id="UP000034739"/>
    </source>
</evidence>
<sequence>MYCSLKAKLRNVRITPERGAVEKYGMYVNAKKACRVQQSERKEFGGWDAQCFGDTVDIFERNIAFSPFRLSDIGKMQPYLGSEGLLRQPVPLSYLLQLFTKLDENIFVCHHSGRYKGHDFPSRDDESYF</sequence>
<comment type="caution">
    <text evidence="1">The sequence shown here is derived from an EMBL/GenBank/DDBJ whole genome shotgun (WGS) entry which is preliminary data.</text>
</comment>
<reference evidence="1 2" key="1">
    <citation type="journal article" date="2015" name="Nature">
        <title>rRNA introns, odd ribosomes, and small enigmatic genomes across a large radiation of phyla.</title>
        <authorList>
            <person name="Brown C.T."/>
            <person name="Hug L.A."/>
            <person name="Thomas B.C."/>
            <person name="Sharon I."/>
            <person name="Castelle C.J."/>
            <person name="Singh A."/>
            <person name="Wilkins M.J."/>
            <person name="Williams K.H."/>
            <person name="Banfield J.F."/>
        </authorList>
    </citation>
    <scope>NUCLEOTIDE SEQUENCE [LARGE SCALE GENOMIC DNA]</scope>
</reference>
<dbReference type="AlphaFoldDB" id="A0A0G1WDL6"/>
<accession>A0A0G1WDL6</accession>
<gene>
    <name evidence="1" type="ORF">UY16_C0007G0009</name>
</gene>
<name>A0A0G1WDL6_9BACT</name>
<proteinExistence type="predicted"/>
<organism evidence="1 2">
    <name type="scientific">Candidatus Gottesmanbacteria bacterium GW2011_GWA2_47_9</name>
    <dbReference type="NCBI Taxonomy" id="1618445"/>
    <lineage>
        <taxon>Bacteria</taxon>
        <taxon>Candidatus Gottesmaniibacteriota</taxon>
    </lineage>
</organism>
<dbReference type="Proteomes" id="UP000034739">
    <property type="component" value="Unassembled WGS sequence"/>
</dbReference>
<evidence type="ECO:0000313" key="1">
    <source>
        <dbReference type="EMBL" id="KKU88428.1"/>
    </source>
</evidence>
<protein>
    <submittedName>
        <fullName evidence="1">Uncharacterized protein</fullName>
    </submittedName>
</protein>
<dbReference type="EMBL" id="LCOY01000007">
    <property type="protein sequence ID" value="KKU88428.1"/>
    <property type="molecule type" value="Genomic_DNA"/>
</dbReference>